<evidence type="ECO:0000256" key="11">
    <source>
        <dbReference type="ARBA" id="ARBA00034617"/>
    </source>
</evidence>
<keyword evidence="20" id="KW-1185">Reference proteome</keyword>
<dbReference type="SMART" id="SM00341">
    <property type="entry name" value="HRDC"/>
    <property type="match status" value="1"/>
</dbReference>
<comment type="catalytic activity">
    <reaction evidence="11">
        <text>Couples ATP hydrolysis with the unwinding of duplex DNA by translocating in the 3'-5' direction.</text>
        <dbReference type="EC" id="5.6.2.4"/>
    </reaction>
</comment>
<gene>
    <name evidence="19" type="primary">dbpA_1</name>
    <name evidence="19" type="ORF">EMA8858_02134</name>
</gene>
<dbReference type="InterPro" id="IPR001650">
    <property type="entry name" value="Helicase_C-like"/>
</dbReference>
<evidence type="ECO:0000256" key="13">
    <source>
        <dbReference type="ARBA" id="ARBA00044535"/>
    </source>
</evidence>
<feature type="domain" description="Helicase ATP-binding" evidence="17">
    <location>
        <begin position="31"/>
        <end position="200"/>
    </location>
</feature>
<dbReference type="Pfam" id="PF21220">
    <property type="entry name" value="RecQ-1-like_HTH"/>
    <property type="match status" value="1"/>
</dbReference>
<dbReference type="Pfam" id="PF00570">
    <property type="entry name" value="HRDC"/>
    <property type="match status" value="1"/>
</dbReference>
<evidence type="ECO:0000256" key="2">
    <source>
        <dbReference type="ARBA" id="ARBA00001947"/>
    </source>
</evidence>
<evidence type="ECO:0000256" key="8">
    <source>
        <dbReference type="ARBA" id="ARBA00022840"/>
    </source>
</evidence>
<name>A0ABN8EVN3_9BACT</name>
<dbReference type="Pfam" id="PF00271">
    <property type="entry name" value="Helicase_C"/>
    <property type="match status" value="1"/>
</dbReference>
<dbReference type="InterPro" id="IPR044876">
    <property type="entry name" value="HRDC_dom_sf"/>
</dbReference>
<evidence type="ECO:0000256" key="15">
    <source>
        <dbReference type="SAM" id="MobiDB-lite"/>
    </source>
</evidence>
<keyword evidence="5" id="KW-0547">Nucleotide-binding</keyword>
<dbReference type="RefSeq" id="WP_238806578.1">
    <property type="nucleotide sequence ID" value="NZ_CAKLPY010000002.1"/>
</dbReference>
<dbReference type="Proteomes" id="UP000837932">
    <property type="component" value="Unassembled WGS sequence"/>
</dbReference>
<evidence type="ECO:0000313" key="20">
    <source>
        <dbReference type="Proteomes" id="UP000837932"/>
    </source>
</evidence>
<dbReference type="PROSITE" id="PS50967">
    <property type="entry name" value="HRDC"/>
    <property type="match status" value="1"/>
</dbReference>
<evidence type="ECO:0000256" key="4">
    <source>
        <dbReference type="ARBA" id="ARBA00022723"/>
    </source>
</evidence>
<feature type="compositionally biased region" description="Basic and acidic residues" evidence="15">
    <location>
        <begin position="507"/>
        <end position="519"/>
    </location>
</feature>
<dbReference type="SMART" id="SM00956">
    <property type="entry name" value="RQC"/>
    <property type="match status" value="1"/>
</dbReference>
<keyword evidence="4" id="KW-0479">Metal-binding</keyword>
<evidence type="ECO:0000259" key="16">
    <source>
        <dbReference type="PROSITE" id="PS50967"/>
    </source>
</evidence>
<evidence type="ECO:0000256" key="6">
    <source>
        <dbReference type="ARBA" id="ARBA00022801"/>
    </source>
</evidence>
<feature type="domain" description="Helicase C-terminal" evidence="18">
    <location>
        <begin position="221"/>
        <end position="369"/>
    </location>
</feature>
<feature type="region of interest" description="Disordered" evidence="15">
    <location>
        <begin position="482"/>
        <end position="519"/>
    </location>
</feature>
<dbReference type="InterPro" id="IPR014001">
    <property type="entry name" value="Helicase_ATP-bd"/>
</dbReference>
<sequence length="793" mass="90065">MVEAAIQQTLKEKLKEIFGFDAFRGEQEVIINNIVSGNNTFVIMPTGAGKSLCYQLPAMVLEGTAIVISPLIALMKNQVDQMTAFGINAQFLNSTLNKSEMTRVKNDVLSGECRLLYIAPESLTKEDNLIFLKKAKLSFIAVDEAHCISEWGHDFRPEYRRIRGIIDDIDPKLPIIALTATATPKVQQDIQKNLNMEESYIFKSSFNRKNLYYEIRPKIDSKKQLIRYIANNKGKSGIIYCLSRKKVEEIASLLTVNGIKALPYHAGLDADTRMKNQDAFLNEESDVIVATIAFGMGIDKPDVRFVIHYDAPKSLEGYYQETGRAGRDGLEGNCLMFYAYDDILKLEKFNKDKTVTERDNARALLMEMVAYSNLGVCRRRQLLSYFGEYSDKDCGFCDNCIKPTKKIKIEDEAVLGLKAIFQAGERFDIQHIADILTANTSNAYIRSHEHDKLEVYGKGKNMFVINNDEDDDDEEDEEEIELEISDDDDDEEETVKPVAAKSAKPVKKAEKTSKKNDNKKTSNDYWVSILRQMMVLGFIEKDIENAYGVVKLTEKGKKFIQDSYPITISEDHNYENTESSDDDDISTNNNSTGGGAFDAALFELLKALRKKIAKEKNVPPYVVFQDPSLEEMATTYPTTSQDLAQINGVGLGKVQKFGKPFLDLITKYVDDNEIETTQDLVVKSAVNKSKIKIFIIQQIDRKINLDEIVEAKDLTMTELIEEIEHICYSGTRLNLDYYISQVIDEDRQDEIYEYFMTAETDNIGAALKEFESEDITEEELRLMRIKFLSEMAN</sequence>
<keyword evidence="6 19" id="KW-0378">Hydrolase</keyword>
<dbReference type="GO" id="GO:0016787">
    <property type="term" value="F:hydrolase activity"/>
    <property type="evidence" value="ECO:0007669"/>
    <property type="project" value="UniProtKB-KW"/>
</dbReference>
<dbReference type="PROSITE" id="PS51192">
    <property type="entry name" value="HELICASE_ATP_BIND_1"/>
    <property type="match status" value="1"/>
</dbReference>
<protein>
    <recommendedName>
        <fullName evidence="13">ATP-dependent DNA helicase RecQ</fullName>
        <ecNumber evidence="12">5.6.2.4</ecNumber>
    </recommendedName>
    <alternativeName>
        <fullName evidence="14">DNA 3'-5' helicase RecQ</fullName>
    </alternativeName>
</protein>
<dbReference type="EC" id="5.6.2.4" evidence="12"/>
<dbReference type="EMBL" id="CAKLPY010000002">
    <property type="protein sequence ID" value="CAH0996006.1"/>
    <property type="molecule type" value="Genomic_DNA"/>
</dbReference>
<evidence type="ECO:0000256" key="7">
    <source>
        <dbReference type="ARBA" id="ARBA00022806"/>
    </source>
</evidence>
<dbReference type="Pfam" id="PF00270">
    <property type="entry name" value="DEAD"/>
    <property type="match status" value="1"/>
</dbReference>
<dbReference type="Gene3D" id="1.10.10.1390">
    <property type="entry name" value="ATP-dependent DNA helicase RecQ"/>
    <property type="match status" value="1"/>
</dbReference>
<dbReference type="InterPro" id="IPR018982">
    <property type="entry name" value="RQC_domain"/>
</dbReference>
<dbReference type="NCBIfam" id="TIGR00614">
    <property type="entry name" value="recQ_fam"/>
    <property type="match status" value="1"/>
</dbReference>
<dbReference type="PANTHER" id="PTHR13710:SF105">
    <property type="entry name" value="ATP-DEPENDENT DNA HELICASE Q1"/>
    <property type="match status" value="1"/>
</dbReference>
<dbReference type="InterPro" id="IPR011545">
    <property type="entry name" value="DEAD/DEAH_box_helicase_dom"/>
</dbReference>
<keyword evidence="7 19" id="KW-0347">Helicase</keyword>
<dbReference type="Gene3D" id="3.40.50.300">
    <property type="entry name" value="P-loop containing nucleotide triphosphate hydrolases"/>
    <property type="match status" value="2"/>
</dbReference>
<dbReference type="InterPro" id="IPR036390">
    <property type="entry name" value="WH_DNA-bd_sf"/>
</dbReference>
<dbReference type="PANTHER" id="PTHR13710">
    <property type="entry name" value="DNA HELICASE RECQ FAMILY MEMBER"/>
    <property type="match status" value="1"/>
</dbReference>
<comment type="cofactor">
    <cofactor evidence="1">
        <name>Mg(2+)</name>
        <dbReference type="ChEBI" id="CHEBI:18420"/>
    </cofactor>
</comment>
<comment type="similarity">
    <text evidence="3">Belongs to the helicase family. RecQ subfamily.</text>
</comment>
<evidence type="ECO:0000256" key="12">
    <source>
        <dbReference type="ARBA" id="ARBA00034808"/>
    </source>
</evidence>
<evidence type="ECO:0000256" key="1">
    <source>
        <dbReference type="ARBA" id="ARBA00001946"/>
    </source>
</evidence>
<evidence type="ECO:0000259" key="18">
    <source>
        <dbReference type="PROSITE" id="PS51194"/>
    </source>
</evidence>
<dbReference type="InterPro" id="IPR002121">
    <property type="entry name" value="HRDC_dom"/>
</dbReference>
<evidence type="ECO:0000256" key="14">
    <source>
        <dbReference type="ARBA" id="ARBA00044550"/>
    </source>
</evidence>
<dbReference type="SUPFAM" id="SSF52540">
    <property type="entry name" value="P-loop containing nucleoside triphosphate hydrolases"/>
    <property type="match status" value="1"/>
</dbReference>
<dbReference type="InterPro" id="IPR027417">
    <property type="entry name" value="P-loop_NTPase"/>
</dbReference>
<dbReference type="Gene3D" id="1.10.150.80">
    <property type="entry name" value="HRDC domain"/>
    <property type="match status" value="1"/>
</dbReference>
<dbReference type="InterPro" id="IPR036388">
    <property type="entry name" value="WH-like_DNA-bd_sf"/>
</dbReference>
<dbReference type="InterPro" id="IPR010997">
    <property type="entry name" value="HRDC-like_sf"/>
</dbReference>
<dbReference type="CDD" id="cd18794">
    <property type="entry name" value="SF2_C_RecQ"/>
    <property type="match status" value="1"/>
</dbReference>
<dbReference type="CDD" id="cd17920">
    <property type="entry name" value="DEXHc_RecQ"/>
    <property type="match status" value="1"/>
</dbReference>
<keyword evidence="8" id="KW-0067">ATP-binding</keyword>
<comment type="cofactor">
    <cofactor evidence="2">
        <name>Zn(2+)</name>
        <dbReference type="ChEBI" id="CHEBI:29105"/>
    </cofactor>
</comment>
<dbReference type="SMART" id="SM00490">
    <property type="entry name" value="HELICc"/>
    <property type="match status" value="1"/>
</dbReference>
<dbReference type="SMART" id="SM00487">
    <property type="entry name" value="DEXDc"/>
    <property type="match status" value="1"/>
</dbReference>
<dbReference type="Pfam" id="PF09382">
    <property type="entry name" value="RQC"/>
    <property type="match status" value="2"/>
</dbReference>
<evidence type="ECO:0000256" key="10">
    <source>
        <dbReference type="ARBA" id="ARBA00023235"/>
    </source>
</evidence>
<dbReference type="SUPFAM" id="SSF47819">
    <property type="entry name" value="HRDC-like"/>
    <property type="match status" value="1"/>
</dbReference>
<dbReference type="GO" id="GO:0003724">
    <property type="term" value="F:RNA helicase activity"/>
    <property type="evidence" value="ECO:0007669"/>
    <property type="project" value="UniProtKB-EC"/>
</dbReference>
<feature type="compositionally biased region" description="Acidic residues" evidence="15">
    <location>
        <begin position="482"/>
        <end position="493"/>
    </location>
</feature>
<keyword evidence="10" id="KW-0413">Isomerase</keyword>
<organism evidence="19 20">
    <name type="scientific">Emticicia aquatica</name>
    <dbReference type="NCBI Taxonomy" id="1681835"/>
    <lineage>
        <taxon>Bacteria</taxon>
        <taxon>Pseudomonadati</taxon>
        <taxon>Bacteroidota</taxon>
        <taxon>Cytophagia</taxon>
        <taxon>Cytophagales</taxon>
        <taxon>Leadbetterellaceae</taxon>
        <taxon>Emticicia</taxon>
    </lineage>
</organism>
<accession>A0ABN8EVN3</accession>
<evidence type="ECO:0000256" key="3">
    <source>
        <dbReference type="ARBA" id="ARBA00005446"/>
    </source>
</evidence>
<evidence type="ECO:0000259" key="17">
    <source>
        <dbReference type="PROSITE" id="PS51192"/>
    </source>
</evidence>
<dbReference type="InterPro" id="IPR004589">
    <property type="entry name" value="DNA_helicase_ATP-dep_RecQ"/>
</dbReference>
<dbReference type="InterPro" id="IPR032284">
    <property type="entry name" value="RecQ_Zn-bd"/>
</dbReference>
<keyword evidence="9" id="KW-0238">DNA-binding</keyword>
<dbReference type="PROSITE" id="PS51194">
    <property type="entry name" value="HELICASE_CTER"/>
    <property type="match status" value="1"/>
</dbReference>
<evidence type="ECO:0000313" key="19">
    <source>
        <dbReference type="EMBL" id="CAH0996006.1"/>
    </source>
</evidence>
<proteinExistence type="inferred from homology"/>
<dbReference type="Gene3D" id="1.10.10.10">
    <property type="entry name" value="Winged helix-like DNA-binding domain superfamily/Winged helix DNA-binding domain"/>
    <property type="match status" value="1"/>
</dbReference>
<evidence type="ECO:0000256" key="9">
    <source>
        <dbReference type="ARBA" id="ARBA00023125"/>
    </source>
</evidence>
<comment type="caution">
    <text evidence="19">The sequence shown here is derived from an EMBL/GenBank/DDBJ whole genome shotgun (WGS) entry which is preliminary data.</text>
</comment>
<evidence type="ECO:0000256" key="5">
    <source>
        <dbReference type="ARBA" id="ARBA00022741"/>
    </source>
</evidence>
<reference evidence="19" key="1">
    <citation type="submission" date="2021-12" db="EMBL/GenBank/DDBJ databases">
        <authorList>
            <person name="Rodrigo-Torres L."/>
            <person name="Arahal R. D."/>
            <person name="Lucena T."/>
        </authorList>
    </citation>
    <scope>NUCLEOTIDE SEQUENCE</scope>
    <source>
        <strain evidence="19">CECT 8858</strain>
    </source>
</reference>
<dbReference type="Pfam" id="PF16124">
    <property type="entry name" value="RecQ_Zn_bind"/>
    <property type="match status" value="1"/>
</dbReference>
<feature type="domain" description="HRDC" evidence="16">
    <location>
        <begin position="595"/>
        <end position="675"/>
    </location>
</feature>
<dbReference type="SUPFAM" id="SSF46785">
    <property type="entry name" value="Winged helix' DNA-binding domain"/>
    <property type="match status" value="2"/>
</dbReference>
<dbReference type="InterPro" id="IPR048671">
    <property type="entry name" value="RecQ-1-like_HTH"/>
</dbReference>